<dbReference type="Proteomes" id="UP000231343">
    <property type="component" value="Unassembled WGS sequence"/>
</dbReference>
<dbReference type="EC" id="1.17.99.6" evidence="4 17"/>
<evidence type="ECO:0000256" key="15">
    <source>
        <dbReference type="ARBA" id="ARBA00031446"/>
    </source>
</evidence>
<feature type="disulfide bond" description="Redox-active" evidence="17">
    <location>
        <begin position="171"/>
        <end position="173"/>
    </location>
</feature>
<dbReference type="GO" id="GO:0008616">
    <property type="term" value="P:tRNA queuosine(34) biosynthetic process"/>
    <property type="evidence" value="ECO:0007669"/>
    <property type="project" value="UniProtKB-UniRule"/>
</dbReference>
<feature type="binding site" evidence="17">
    <location>
        <position position="10"/>
    </location>
    <ligand>
        <name>[4Fe-4S] cluster</name>
        <dbReference type="ChEBI" id="CHEBI:49883"/>
    </ligand>
</feature>
<comment type="similarity">
    <text evidence="3 17">Belongs to the QueH family.</text>
</comment>
<keyword evidence="9 17" id="KW-0671">Queuosine biosynthesis</keyword>
<reference evidence="18 19" key="1">
    <citation type="submission" date="2017-09" db="EMBL/GenBank/DDBJ databases">
        <title>Depth-based differentiation of microbial function through sediment-hosted aquifers and enrichment of novel symbionts in the deep terrestrial subsurface.</title>
        <authorList>
            <person name="Probst A.J."/>
            <person name="Ladd B."/>
            <person name="Jarett J.K."/>
            <person name="Geller-Mcgrath D.E."/>
            <person name="Sieber C.M."/>
            <person name="Emerson J.B."/>
            <person name="Anantharaman K."/>
            <person name="Thomas B.C."/>
            <person name="Malmstrom R."/>
            <person name="Stieglmeier M."/>
            <person name="Klingl A."/>
            <person name="Woyke T."/>
            <person name="Ryan C.M."/>
            <person name="Banfield J.F."/>
        </authorList>
    </citation>
    <scope>NUCLEOTIDE SEQUENCE [LARGE SCALE GENOMIC DNA]</scope>
    <source>
        <strain evidence="18">CG08_land_8_20_14_0_20_45_16</strain>
    </source>
</reference>
<evidence type="ECO:0000256" key="17">
    <source>
        <dbReference type="HAMAP-Rule" id="MF_02089"/>
    </source>
</evidence>
<keyword evidence="12 17" id="KW-0411">Iron-sulfur</keyword>
<feature type="binding site" evidence="17">
    <location>
        <position position="91"/>
    </location>
    <ligand>
        <name>[4Fe-4S] cluster</name>
        <dbReference type="ChEBI" id="CHEBI:49883"/>
    </ligand>
</feature>
<feature type="binding site" evidence="17">
    <location>
        <position position="9"/>
    </location>
    <ligand>
        <name>[4Fe-4S] cluster</name>
        <dbReference type="ChEBI" id="CHEBI:49883"/>
    </ligand>
</feature>
<evidence type="ECO:0000313" key="18">
    <source>
        <dbReference type="EMBL" id="PIS28368.1"/>
    </source>
</evidence>
<dbReference type="Pfam" id="PF02677">
    <property type="entry name" value="QueH"/>
    <property type="match status" value="1"/>
</dbReference>
<dbReference type="PANTHER" id="PTHR36701">
    <property type="entry name" value="EPOXYQUEUOSINE REDUCTASE QUEH"/>
    <property type="match status" value="1"/>
</dbReference>
<dbReference type="EMBL" id="PEYM01000136">
    <property type="protein sequence ID" value="PIS28368.1"/>
    <property type="molecule type" value="Genomic_DNA"/>
</dbReference>
<evidence type="ECO:0000256" key="7">
    <source>
        <dbReference type="ARBA" id="ARBA00022694"/>
    </source>
</evidence>
<dbReference type="AlphaFoldDB" id="A0A2H0XW36"/>
<evidence type="ECO:0000256" key="9">
    <source>
        <dbReference type="ARBA" id="ARBA00022785"/>
    </source>
</evidence>
<dbReference type="UniPathway" id="UPA00392"/>
<accession>A0A2H0XW36</accession>
<evidence type="ECO:0000256" key="16">
    <source>
        <dbReference type="ARBA" id="ARBA00047415"/>
    </source>
</evidence>
<evidence type="ECO:0000256" key="1">
    <source>
        <dbReference type="ARBA" id="ARBA00002268"/>
    </source>
</evidence>
<keyword evidence="7 17" id="KW-0819">tRNA processing</keyword>
<evidence type="ECO:0000256" key="5">
    <source>
        <dbReference type="ARBA" id="ARBA00016895"/>
    </source>
</evidence>
<evidence type="ECO:0000256" key="4">
    <source>
        <dbReference type="ARBA" id="ARBA00012622"/>
    </source>
</evidence>
<dbReference type="InterPro" id="IPR003828">
    <property type="entry name" value="QueH"/>
</dbReference>
<keyword evidence="10 17" id="KW-0560">Oxidoreductase</keyword>
<keyword evidence="8 17" id="KW-0479">Metal-binding</keyword>
<evidence type="ECO:0000256" key="8">
    <source>
        <dbReference type="ARBA" id="ARBA00022723"/>
    </source>
</evidence>
<evidence type="ECO:0000256" key="12">
    <source>
        <dbReference type="ARBA" id="ARBA00023014"/>
    </source>
</evidence>
<gene>
    <name evidence="17" type="primary">queH</name>
    <name evidence="18" type="ORF">COT42_08335</name>
</gene>
<dbReference type="HAMAP" id="MF_02089">
    <property type="entry name" value="QueH"/>
    <property type="match status" value="1"/>
</dbReference>
<comment type="caution">
    <text evidence="18">The sequence shown here is derived from an EMBL/GenBank/DDBJ whole genome shotgun (WGS) entry which is preliminary data.</text>
</comment>
<proteinExistence type="inferred from homology"/>
<keyword evidence="11 17" id="KW-0408">Iron</keyword>
<evidence type="ECO:0000256" key="6">
    <source>
        <dbReference type="ARBA" id="ARBA00022485"/>
    </source>
</evidence>
<evidence type="ECO:0000256" key="3">
    <source>
        <dbReference type="ARBA" id="ARBA00008207"/>
    </source>
</evidence>
<feature type="binding site" evidence="17">
    <location>
        <position position="94"/>
    </location>
    <ligand>
        <name>[4Fe-4S] cluster</name>
        <dbReference type="ChEBI" id="CHEBI:49883"/>
    </ligand>
</feature>
<evidence type="ECO:0000256" key="13">
    <source>
        <dbReference type="ARBA" id="ARBA00023157"/>
    </source>
</evidence>
<evidence type="ECO:0000313" key="19">
    <source>
        <dbReference type="Proteomes" id="UP000231343"/>
    </source>
</evidence>
<comment type="function">
    <text evidence="1 17">Catalyzes the conversion of epoxyqueuosine (oQ) to queuosine (Q), which is a hypermodified base found in the wobble positions of tRNA(Asp), tRNA(Asn), tRNA(His) and tRNA(Tyr).</text>
</comment>
<sequence>MSKILLHTCCGPCSTYVVKSLREQGFNVTGYFYNPNIQPLAEYERRLETMKQYVTTVGLELLTPSVSPSEADRHLPLDKGENKWGLRPKDCENCYRVRLLSTAQKAQELGFKFFSTTLLISPYQKIELIKKIGDEIGVEIGVEFFWQDFRCGYRQSQAMAKQLKLYRQKYCGCSPGL</sequence>
<evidence type="ECO:0000256" key="14">
    <source>
        <dbReference type="ARBA" id="ARBA00023284"/>
    </source>
</evidence>
<dbReference type="GO" id="GO:0051539">
    <property type="term" value="F:4 iron, 4 sulfur cluster binding"/>
    <property type="evidence" value="ECO:0007669"/>
    <property type="project" value="UniProtKB-UniRule"/>
</dbReference>
<evidence type="ECO:0000256" key="2">
    <source>
        <dbReference type="ARBA" id="ARBA00004691"/>
    </source>
</evidence>
<organism evidence="18 19">
    <name type="scientific">Candidatus Saganbacteria bacterium CG08_land_8_20_14_0_20_45_16</name>
    <dbReference type="NCBI Taxonomy" id="2014293"/>
    <lineage>
        <taxon>Bacteria</taxon>
        <taxon>Bacillati</taxon>
        <taxon>Saganbacteria</taxon>
    </lineage>
</organism>
<keyword evidence="6 17" id="KW-0004">4Fe-4S</keyword>
<protein>
    <recommendedName>
        <fullName evidence="5 17">Epoxyqueuosine reductase QueH</fullName>
        <ecNumber evidence="4 17">1.17.99.6</ecNumber>
    </recommendedName>
    <alternativeName>
        <fullName evidence="15 17">Queuosine biosynthesis protein QueH</fullName>
    </alternativeName>
</protein>
<comment type="catalytic activity">
    <reaction evidence="16 17">
        <text>epoxyqueuosine(34) in tRNA + AH2 = queuosine(34) in tRNA + A + H2O</text>
        <dbReference type="Rhea" id="RHEA:32159"/>
        <dbReference type="Rhea" id="RHEA-COMP:18571"/>
        <dbReference type="Rhea" id="RHEA-COMP:18582"/>
        <dbReference type="ChEBI" id="CHEBI:13193"/>
        <dbReference type="ChEBI" id="CHEBI:15377"/>
        <dbReference type="ChEBI" id="CHEBI:17499"/>
        <dbReference type="ChEBI" id="CHEBI:194431"/>
        <dbReference type="ChEBI" id="CHEBI:194443"/>
        <dbReference type="EC" id="1.17.99.6"/>
    </reaction>
</comment>
<dbReference type="GO" id="GO:0046872">
    <property type="term" value="F:metal ion binding"/>
    <property type="evidence" value="ECO:0007669"/>
    <property type="project" value="UniProtKB-KW"/>
</dbReference>
<evidence type="ECO:0000256" key="11">
    <source>
        <dbReference type="ARBA" id="ARBA00023004"/>
    </source>
</evidence>
<evidence type="ECO:0000256" key="10">
    <source>
        <dbReference type="ARBA" id="ARBA00023002"/>
    </source>
</evidence>
<comment type="pathway">
    <text evidence="2 17">tRNA modification; tRNA-queuosine biosynthesis.</text>
</comment>
<dbReference type="PANTHER" id="PTHR36701:SF1">
    <property type="entry name" value="EPOXYQUEUOSINE REDUCTASE QUEH"/>
    <property type="match status" value="1"/>
</dbReference>
<dbReference type="GO" id="GO:0052693">
    <property type="term" value="F:epoxyqueuosine reductase activity"/>
    <property type="evidence" value="ECO:0007669"/>
    <property type="project" value="UniProtKB-UniRule"/>
</dbReference>
<keyword evidence="13 17" id="KW-1015">Disulfide bond</keyword>
<keyword evidence="14 17" id="KW-0676">Redox-active center</keyword>
<name>A0A2H0XW36_UNCSA</name>